<organism evidence="2 3">
    <name type="scientific">Lactarius akahatsu</name>
    <dbReference type="NCBI Taxonomy" id="416441"/>
    <lineage>
        <taxon>Eukaryota</taxon>
        <taxon>Fungi</taxon>
        <taxon>Dikarya</taxon>
        <taxon>Basidiomycota</taxon>
        <taxon>Agaricomycotina</taxon>
        <taxon>Agaricomycetes</taxon>
        <taxon>Russulales</taxon>
        <taxon>Russulaceae</taxon>
        <taxon>Lactarius</taxon>
    </lineage>
</organism>
<feature type="compositionally biased region" description="Pro residues" evidence="1">
    <location>
        <begin position="204"/>
        <end position="220"/>
    </location>
</feature>
<accession>A0AAD4LDM8</accession>
<gene>
    <name evidence="2" type="ORF">EDB92DRAFT_2115151</name>
</gene>
<comment type="caution">
    <text evidence="2">The sequence shown here is derived from an EMBL/GenBank/DDBJ whole genome shotgun (WGS) entry which is preliminary data.</text>
</comment>
<dbReference type="Proteomes" id="UP001201163">
    <property type="component" value="Unassembled WGS sequence"/>
</dbReference>
<dbReference type="AlphaFoldDB" id="A0AAD4LDM8"/>
<feature type="region of interest" description="Disordered" evidence="1">
    <location>
        <begin position="179"/>
        <end position="225"/>
    </location>
</feature>
<evidence type="ECO:0000313" key="2">
    <source>
        <dbReference type="EMBL" id="KAH8989983.1"/>
    </source>
</evidence>
<feature type="compositionally biased region" description="Low complexity" evidence="1">
    <location>
        <begin position="181"/>
        <end position="196"/>
    </location>
</feature>
<dbReference type="EMBL" id="JAKELL010000033">
    <property type="protein sequence ID" value="KAH8989983.1"/>
    <property type="molecule type" value="Genomic_DNA"/>
</dbReference>
<feature type="compositionally biased region" description="Low complexity" evidence="1">
    <location>
        <begin position="97"/>
        <end position="112"/>
    </location>
</feature>
<reference evidence="2" key="1">
    <citation type="submission" date="2022-01" db="EMBL/GenBank/DDBJ databases">
        <title>Comparative genomics reveals a dynamic genome evolution in the ectomycorrhizal milk-cap (Lactarius) mushrooms.</title>
        <authorList>
            <consortium name="DOE Joint Genome Institute"/>
            <person name="Lebreton A."/>
            <person name="Tang N."/>
            <person name="Kuo A."/>
            <person name="LaButti K."/>
            <person name="Drula E."/>
            <person name="Barry K."/>
            <person name="Clum A."/>
            <person name="Lipzen A."/>
            <person name="Mousain D."/>
            <person name="Ng V."/>
            <person name="Wang R."/>
            <person name="Wang X."/>
            <person name="Dai Y."/>
            <person name="Henrissat B."/>
            <person name="Grigoriev I.V."/>
            <person name="Guerin-Laguette A."/>
            <person name="Yu F."/>
            <person name="Martin F.M."/>
        </authorList>
    </citation>
    <scope>NUCLEOTIDE SEQUENCE</scope>
    <source>
        <strain evidence="2">QP</strain>
    </source>
</reference>
<feature type="region of interest" description="Disordered" evidence="1">
    <location>
        <begin position="273"/>
        <end position="302"/>
    </location>
</feature>
<sequence length="302" mass="32126">MRISTGQGWHCYFFTTSSSFFLYRSYDLMTGYSSIFSSGLLATPRPPRHADSSDCGMSSQTDCPINVDYDPETTPTKLNTPLDPSFEEVMDYFMPRSRTSSNASTNSSAPGGVPRLRRRRSSLSVANNGLGAIKSPQRNVGIALQRSTLISPGGRARSGSVDVGPAGVPRHDELCCVPVPGRIGSRSRSGSIGGALRSRRALRKPPPIPPPNVPLPPLPPLASTAELSPRHPLVHRTQTTENFDSFAGALGPDATSPSFLIPVPDFTNNPKAMASMGTTPSSSGPLAEVSAFWGPGARTNEN</sequence>
<protein>
    <submittedName>
        <fullName evidence="2">Uncharacterized protein</fullName>
    </submittedName>
</protein>
<evidence type="ECO:0000256" key="1">
    <source>
        <dbReference type="SAM" id="MobiDB-lite"/>
    </source>
</evidence>
<feature type="region of interest" description="Disordered" evidence="1">
    <location>
        <begin position="97"/>
        <end position="120"/>
    </location>
</feature>
<proteinExistence type="predicted"/>
<keyword evidence="3" id="KW-1185">Reference proteome</keyword>
<evidence type="ECO:0000313" key="3">
    <source>
        <dbReference type="Proteomes" id="UP001201163"/>
    </source>
</evidence>
<feature type="compositionally biased region" description="Polar residues" evidence="1">
    <location>
        <begin position="273"/>
        <end position="284"/>
    </location>
</feature>
<name>A0AAD4LDM8_9AGAM</name>